<proteinExistence type="predicted"/>
<sequence length="47" mass="5333">MPDLGAASPRCVVDIKAVVCWDFGVKRHRIEEDKQAFSVWRTAHSYG</sequence>
<protein>
    <submittedName>
        <fullName evidence="1">Uncharacterized protein</fullName>
    </submittedName>
</protein>
<dbReference type="AlphaFoldDB" id="A0A0E9WFB9"/>
<reference evidence="1" key="1">
    <citation type="submission" date="2014-11" db="EMBL/GenBank/DDBJ databases">
        <authorList>
            <person name="Amaro Gonzalez C."/>
        </authorList>
    </citation>
    <scope>NUCLEOTIDE SEQUENCE</scope>
</reference>
<evidence type="ECO:0000313" key="1">
    <source>
        <dbReference type="EMBL" id="JAH88991.1"/>
    </source>
</evidence>
<reference evidence="1" key="2">
    <citation type="journal article" date="2015" name="Fish Shellfish Immunol.">
        <title>Early steps in the European eel (Anguilla anguilla)-Vibrio vulnificus interaction in the gills: Role of the RtxA13 toxin.</title>
        <authorList>
            <person name="Callol A."/>
            <person name="Pajuelo D."/>
            <person name="Ebbesson L."/>
            <person name="Teles M."/>
            <person name="MacKenzie S."/>
            <person name="Amaro C."/>
        </authorList>
    </citation>
    <scope>NUCLEOTIDE SEQUENCE</scope>
</reference>
<dbReference type="EMBL" id="GBXM01019586">
    <property type="protein sequence ID" value="JAH88991.1"/>
    <property type="molecule type" value="Transcribed_RNA"/>
</dbReference>
<organism evidence="1">
    <name type="scientific">Anguilla anguilla</name>
    <name type="common">European freshwater eel</name>
    <name type="synonym">Muraena anguilla</name>
    <dbReference type="NCBI Taxonomy" id="7936"/>
    <lineage>
        <taxon>Eukaryota</taxon>
        <taxon>Metazoa</taxon>
        <taxon>Chordata</taxon>
        <taxon>Craniata</taxon>
        <taxon>Vertebrata</taxon>
        <taxon>Euteleostomi</taxon>
        <taxon>Actinopterygii</taxon>
        <taxon>Neopterygii</taxon>
        <taxon>Teleostei</taxon>
        <taxon>Anguilliformes</taxon>
        <taxon>Anguillidae</taxon>
        <taxon>Anguilla</taxon>
    </lineage>
</organism>
<name>A0A0E9WFB9_ANGAN</name>
<accession>A0A0E9WFB9</accession>